<keyword evidence="1" id="KW-0863">Zinc-finger</keyword>
<dbReference type="PANTHER" id="PTHR38133">
    <property type="entry name" value="SLR1429 PROTEIN"/>
    <property type="match status" value="1"/>
</dbReference>
<keyword evidence="1" id="KW-0862">Zinc</keyword>
<dbReference type="STRING" id="168276.SAMN05444580_11826"/>
<reference evidence="4 5" key="1">
    <citation type="submission" date="2016-10" db="EMBL/GenBank/DDBJ databases">
        <authorList>
            <person name="de Groot N.N."/>
        </authorList>
    </citation>
    <scope>NUCLEOTIDE SEQUENCE [LARGE SCALE GENOMIC DNA]</scope>
    <source>
        <strain evidence="4 5">JCM 11308</strain>
    </source>
</reference>
<dbReference type="AlphaFoldDB" id="A0A1G7D6U1"/>
<evidence type="ECO:0000313" key="4">
    <source>
        <dbReference type="EMBL" id="SDE46710.1"/>
    </source>
</evidence>
<feature type="domain" description="SWIM-type" evidence="3">
    <location>
        <begin position="129"/>
        <end position="164"/>
    </location>
</feature>
<feature type="region of interest" description="Disordered" evidence="2">
    <location>
        <begin position="1"/>
        <end position="22"/>
    </location>
</feature>
<keyword evidence="1" id="KW-0479">Metal-binding</keyword>
<gene>
    <name evidence="4" type="ORF">SAMN05444580_11826</name>
</gene>
<accession>A0A1G7D6U1</accession>
<name>A0A1G7D6U1_9NOCA</name>
<evidence type="ECO:0000256" key="2">
    <source>
        <dbReference type="SAM" id="MobiDB-lite"/>
    </source>
</evidence>
<keyword evidence="5" id="KW-1185">Reference proteome</keyword>
<organism evidence="4 5">
    <name type="scientific">Rhodococcus tukisamuensis</name>
    <dbReference type="NCBI Taxonomy" id="168276"/>
    <lineage>
        <taxon>Bacteria</taxon>
        <taxon>Bacillati</taxon>
        <taxon>Actinomycetota</taxon>
        <taxon>Actinomycetes</taxon>
        <taxon>Mycobacteriales</taxon>
        <taxon>Nocardiaceae</taxon>
        <taxon>Rhodococcus</taxon>
    </lineage>
</organism>
<sequence>MTGTRRGGDFGQFGRPRRASGGVTAVSRRGAFAQSWWGRALVTSMERISDPGRLARGRSYARAGQVISFRVAPGAVVGEVQGSQVDPFTATFTLRRLEPETVDALVDRVRSTPGMLAALASGSVPRELADLLLPTESGELDFGCTCPDQGWPCKHAAAIVYLTAERLDNNPLVMLTLRGLDLDTLIRGLDDEEADPALDLDDYFGDRIELPALPQADFRPAPDDLAPAPLRKALRAAGVEERVVADAAHQLAGYYRALGGE</sequence>
<proteinExistence type="predicted"/>
<dbReference type="Pfam" id="PF04434">
    <property type="entry name" value="SWIM"/>
    <property type="match status" value="1"/>
</dbReference>
<dbReference type="EMBL" id="FNAB01000018">
    <property type="protein sequence ID" value="SDE46710.1"/>
    <property type="molecule type" value="Genomic_DNA"/>
</dbReference>
<dbReference type="GO" id="GO:0008270">
    <property type="term" value="F:zinc ion binding"/>
    <property type="evidence" value="ECO:0007669"/>
    <property type="project" value="UniProtKB-KW"/>
</dbReference>
<protein>
    <submittedName>
        <fullName evidence="4">Uncharacterized conserved protein, contains Zn finger domain</fullName>
    </submittedName>
</protein>
<dbReference type="PANTHER" id="PTHR38133:SF1">
    <property type="entry name" value="SLR1429 PROTEIN"/>
    <property type="match status" value="1"/>
</dbReference>
<evidence type="ECO:0000313" key="5">
    <source>
        <dbReference type="Proteomes" id="UP000199417"/>
    </source>
</evidence>
<dbReference type="RefSeq" id="WP_072846448.1">
    <property type="nucleotide sequence ID" value="NZ_FNAB01000018.1"/>
</dbReference>
<evidence type="ECO:0000256" key="1">
    <source>
        <dbReference type="PROSITE-ProRule" id="PRU00325"/>
    </source>
</evidence>
<dbReference type="PROSITE" id="PS50966">
    <property type="entry name" value="ZF_SWIM"/>
    <property type="match status" value="1"/>
</dbReference>
<dbReference type="InterPro" id="IPR007527">
    <property type="entry name" value="Znf_SWIM"/>
</dbReference>
<dbReference type="Proteomes" id="UP000199417">
    <property type="component" value="Unassembled WGS sequence"/>
</dbReference>
<evidence type="ECO:0000259" key="3">
    <source>
        <dbReference type="PROSITE" id="PS50966"/>
    </source>
</evidence>